<organism evidence="2 3">
    <name type="scientific">Photobacterium leiognathi lrivu.4.1</name>
    <dbReference type="NCBI Taxonomy" id="1248232"/>
    <lineage>
        <taxon>Bacteria</taxon>
        <taxon>Pseudomonadati</taxon>
        <taxon>Pseudomonadota</taxon>
        <taxon>Gammaproteobacteria</taxon>
        <taxon>Vibrionales</taxon>
        <taxon>Vibrionaceae</taxon>
        <taxon>Photobacterium</taxon>
    </lineage>
</organism>
<evidence type="ECO:0000313" key="3">
    <source>
        <dbReference type="Proteomes" id="UP000030675"/>
    </source>
</evidence>
<accession>V5F4M4</accession>
<dbReference type="RefSeq" id="WP_023935498.1">
    <property type="nucleotide sequence ID" value="NZ_DF196823.1"/>
</dbReference>
<dbReference type="HOGENOM" id="CLU_234302_0_0_6"/>
<dbReference type="EMBL" id="DF196823">
    <property type="protein sequence ID" value="GAD32600.1"/>
    <property type="molecule type" value="Genomic_DNA"/>
</dbReference>
<keyword evidence="1" id="KW-0812">Transmembrane</keyword>
<dbReference type="Proteomes" id="UP000030675">
    <property type="component" value="Unassembled WGS sequence"/>
</dbReference>
<name>V5F4M4_PHOLE</name>
<reference evidence="3" key="1">
    <citation type="submission" date="2012-12" db="EMBL/GenBank/DDBJ databases">
        <title>Genome Sequence of Photobacterium leiognathi lrivu.4.1.</title>
        <authorList>
            <person name="Urbanczyk H."/>
            <person name="Ogura Y."/>
            <person name="Hayashi T."/>
            <person name="Dunlap P.V."/>
        </authorList>
    </citation>
    <scope>NUCLEOTIDE SEQUENCE [LARGE SCALE GENOMIC DNA]</scope>
    <source>
        <strain evidence="3">lrivu.4.1</strain>
    </source>
</reference>
<feature type="transmembrane region" description="Helical" evidence="1">
    <location>
        <begin position="2176"/>
        <end position="2195"/>
    </location>
</feature>
<dbReference type="Gene3D" id="2.60.40.2700">
    <property type="match status" value="2"/>
</dbReference>
<dbReference type="eggNOG" id="COG3637">
    <property type="taxonomic scope" value="Bacteria"/>
</dbReference>
<dbReference type="Pfam" id="PF17963">
    <property type="entry name" value="Big_9"/>
    <property type="match status" value="1"/>
</dbReference>
<protein>
    <submittedName>
        <fullName evidence="2">Uncharacterized protein</fullName>
    </submittedName>
</protein>
<evidence type="ECO:0000256" key="1">
    <source>
        <dbReference type="SAM" id="Phobius"/>
    </source>
</evidence>
<keyword evidence="1" id="KW-1133">Transmembrane helix</keyword>
<dbReference type="eggNOG" id="COG4733">
    <property type="taxonomic scope" value="Bacteria"/>
</dbReference>
<sequence>MAESDNRYSVDYHFSPSEAPSKQYTDLTSMLGDYPATDSVIVSATQYSGSLSRELSPRSFTFSSDFVHDIRHIIPALDYNIPLNTGDNVTLLNQTQVESQVSVLDSSLTIGYQWQSNDGSGWTNVGSVSQAYGDLNTQLAPLVAGEQYRLKLIATDNNQTSNGSTSDVTTEVQNNSVSYNIEFDDLAQPQEGVRQTVLAKLTNNTPPALFTDRNIRWQRVENDKTLTELSDKDSFIPTVDDVGKALQITVSYYGTTGNLLSQRSIQTQPVMKKSGSSTLDNLANRLTLTISPTLLAREASVSLNANDISAIGNETNITALYQWQRRDDNTDWTPINVNGNAVDYTTVQNDDNHYLRLQVILSTTDGSGNTMQLAPRYSNQTELIIPNSNGPIETLTLDFDVNTNTYTLTDRATMWLSKYQADNGVQVDKYQWYRLPAGGDIINNGEAITNANSDRYQLDSSDDVNFEHQLVVSLNNGVNVYSSRTNEWKNNNTDPNKTNEMDRYYDLVSISGNSTTAYVGQSLTAVFSGSTLQKDLMPPNVKYEWQTSSSGVDGTWSSVQGNDTASYLATSTGYVRVKGICLDNNGVAHKPDRYSQPLEIIAGSNSLLPWQVSLTQNSEYLVGQVISASHRSTTTESVNYEWFRLDTASGWGSATPLGINSSDYTIDEDDINHFIGVRATISNGIDPDITESAVSLNPVQKTNSGSVDSYTLTAQFTSTPLYQNSVLSYEWQLRKNGNIVTNPPGNISASWYLIDDPSQQSVRSLWQDVSGNTLTNNSASKYLLLSLEYTDTAALAKPFTRTIVSQEAIRNTIQPADVDLWYSVLKMSPQDPIDASSIPYWEAKEGSTESQSPNQGNTYRVEYQYSSDLQPSDWRVNLNDVFTNYPETKSVNVVAKQISQSDPDIERTFKVEFISTQDPAYLVRDITPVLLFDEPLNDNDTIGLTNQSKVLNDVQALRDNYPVTVKYQWQYFDPSSSSQWQPIGPELDDYNDLMSLTSGYQYRLCLLSENFDTNAKSKSGSNSTSVVQANSINYDVTFENLSQPQVGIKQRIETRLTSSMPPASFTKREILWYRINSDQSLTELANSDTYIPQQEDEAHELRIVVEYYDDVGLIVKSSIDTKPVSDSSGSNTLDDFANKLSLNITPVTLAIYSEVGLNDTDVTTINDTVIKNNIAVDYQWQRSLDAKTWTNIDGANDIRYITDNADENHYLRLQLTLADGSSQLNPLMSNQTEQVNVIPPDKLKVHIKMQNPVYLNTPLTADITFSKDGEILVSDDYVISKEWYVLNDPNDLNNPSSWLSTNSGVIDKYVLLHLVYKDGDSFISQYALSELPVQPDTKKVLMESWYSKLVLAPNKPLVLNSQTALISSSPLETNGLESGLFNIELEYFEATTPNQAYSSLQDLVTNVNSVSWIQAKATQTSLIDPSVYRVIYSDQYSFKQTFTDTFLPPDVNRNNAPIAIDDRFQVEPSTTITLSPLDNDYDSDEGDQITLVSATSKFGTIAIVDNKIQYTLPNSLPAEWYIEYIIADQHGASNKGLIKLESENIQTEKPQFEEISTINLKATGLFTRVEVFSPKATDINGVPIPVSLLDNTLLLRSGSHVIYWEAIDATRNTKQTVSQRVNITPYVEFIPASHVYEGTTAQIRVKLNGPAPSYPVIIPVIVSTESTSDSNDHSLSLSNTHEVVITSGTEGILEFDIYQDNIDEGDEKLHLIFANNVHTGPLSDITINISEDEQPISLNAYVYNSIGNTVSITTPSLSSELNIILDSNVTLSNGSDIIVDWHYSGPDIDKESLGQINNYEPLILPELNKVGRYDFTFTAYPLSSDQQPIIGKTSLRVIEEIKLSLDIDTDNDGRSDAEEGMGDFDNDMIPNYLDPIDDCELQTNMINSSVNLVFESSPGDCIILGQLSSKIGSSSPYINASELTEIIPEDTANPNYSSAKIFNLSIRNKSSISSSFVIPLLEPLSSGSTLRKYTDNNGWFDFDESETGSNLKYAFGELGNCPPPHSPLYQEEITVGGYCIEMTIKDGGIHDLDQVHDYNIDDPTYVYSSIPNLNIAPFNYVINYTTNDIPDAFDILINLCDYITVTDCQSLEVINIRSPFVTPEISSNNQSTLNLQLPSWYRSDQTLTFTVVLNGSVGTVDMNISYNALTPTTETDNSLTPNIETNDSEKNIKSGGLFSLGFIIYLILITQIRCINAQKRTYKQ</sequence>
<proteinExistence type="predicted"/>
<keyword evidence="1" id="KW-0472">Membrane</keyword>
<evidence type="ECO:0000313" key="2">
    <source>
        <dbReference type="EMBL" id="GAD32600.1"/>
    </source>
</evidence>
<gene>
    <name evidence="2" type="ORF">PLEI_4279</name>
</gene>